<dbReference type="AlphaFoldDB" id="A0A0P9RAJ2"/>
<comment type="caution">
    <text evidence="1">The sequence shown here is derived from an EMBL/GenBank/DDBJ whole genome shotgun (WGS) entry which is preliminary data.</text>
</comment>
<evidence type="ECO:0000313" key="1">
    <source>
        <dbReference type="EMBL" id="KPW80795.1"/>
    </source>
</evidence>
<gene>
    <name evidence="1" type="ORF">ALO81_03594</name>
</gene>
<dbReference type="Proteomes" id="UP000050564">
    <property type="component" value="Unassembled WGS sequence"/>
</dbReference>
<protein>
    <submittedName>
        <fullName evidence="1">Uncharacterized protein</fullName>
    </submittedName>
</protein>
<evidence type="ECO:0000313" key="2">
    <source>
        <dbReference type="Proteomes" id="UP000050564"/>
    </source>
</evidence>
<organism evidence="1 2">
    <name type="scientific">Pseudomonas cannabina</name>
    <dbReference type="NCBI Taxonomy" id="86840"/>
    <lineage>
        <taxon>Bacteria</taxon>
        <taxon>Pseudomonadati</taxon>
        <taxon>Pseudomonadota</taxon>
        <taxon>Gammaproteobacteria</taxon>
        <taxon>Pseudomonadales</taxon>
        <taxon>Pseudomonadaceae</taxon>
        <taxon>Pseudomonas</taxon>
    </lineage>
</organism>
<reference evidence="1 2" key="1">
    <citation type="submission" date="2015-09" db="EMBL/GenBank/DDBJ databases">
        <title>Genome announcement of multiple Pseudomonas syringae strains.</title>
        <authorList>
            <person name="Thakur S."/>
            <person name="Wang P.W."/>
            <person name="Gong Y."/>
            <person name="Weir B.S."/>
            <person name="Guttman D.S."/>
        </authorList>
    </citation>
    <scope>NUCLEOTIDE SEQUENCE [LARGE SCALE GENOMIC DNA]</scope>
    <source>
        <strain evidence="1 2">ICMP2823</strain>
    </source>
</reference>
<dbReference type="PATRIC" id="fig|86840.3.peg.5229"/>
<dbReference type="EMBL" id="LJPX01000055">
    <property type="protein sequence ID" value="KPW80795.1"/>
    <property type="molecule type" value="Genomic_DNA"/>
</dbReference>
<accession>A0A0P9RAJ2</accession>
<proteinExistence type="predicted"/>
<sequence>NQRLPKLLSTRKGDLKFRDVVESIGAESAVAAFEVERKLLQGAIDNAVCAVDALDEKMKLLRAPKRTRAILENFRSHYVSGRVALQLPPTDASKMKLAGRPDLSGSGGPRSILAYYAALWQTCQGITGTFDVPVVIDSPNQQAQDDINLPAVLQFIAKELPDDMQLIVGLETETDFPFDKEIHLDVPYSMLREDHWAQAELIVEPFLAKMYAKITSNVETAAKL</sequence>
<feature type="non-terminal residue" evidence="1">
    <location>
        <position position="1"/>
    </location>
</feature>
<name>A0A0P9RAJ2_PSECA</name>